<reference evidence="2 3" key="1">
    <citation type="submission" date="2016-04" db="EMBL/GenBank/DDBJ databases">
        <title>Genome sequence of Clostridium magnum DSM 2767.</title>
        <authorList>
            <person name="Poehlein A."/>
            <person name="Uhlig R."/>
            <person name="Fischer R."/>
            <person name="Bahl H."/>
            <person name="Daniel R."/>
        </authorList>
    </citation>
    <scope>NUCLEOTIDE SEQUENCE [LARGE SCALE GENOMIC DNA]</scope>
    <source>
        <strain evidence="2 3">DSM 2767</strain>
    </source>
</reference>
<dbReference type="RefSeq" id="WP_066623845.1">
    <property type="nucleotide sequence ID" value="NZ_FQXL01000008.1"/>
</dbReference>
<dbReference type="Pfam" id="PF07883">
    <property type="entry name" value="Cupin_2"/>
    <property type="match status" value="1"/>
</dbReference>
<dbReference type="InterPro" id="IPR013096">
    <property type="entry name" value="Cupin_2"/>
</dbReference>
<sequence>MDNLIENIEFSKVLNLKDLISYQRGQIIIKTIVQTAATNITIFALDKGEGMTTNVTSGHAIVQILDGTAEVMIGSDVFTIKEGETIVLPYDKPHGLEAIERFKMLLTVIKH</sequence>
<evidence type="ECO:0000313" key="2">
    <source>
        <dbReference type="EMBL" id="KZL91303.1"/>
    </source>
</evidence>
<dbReference type="CDD" id="cd02230">
    <property type="entry name" value="cupin_HP0902-like"/>
    <property type="match status" value="1"/>
</dbReference>
<dbReference type="PANTHER" id="PTHR37694:SF1">
    <property type="entry name" value="SLR8022 PROTEIN"/>
    <property type="match status" value="1"/>
</dbReference>
<comment type="caution">
    <text evidence="2">The sequence shown here is derived from an EMBL/GenBank/DDBJ whole genome shotgun (WGS) entry which is preliminary data.</text>
</comment>
<dbReference type="PANTHER" id="PTHR37694">
    <property type="entry name" value="SLR8022 PROTEIN"/>
    <property type="match status" value="1"/>
</dbReference>
<name>A0A162SI99_9CLOT</name>
<dbReference type="OrthoDB" id="9793184at2"/>
<dbReference type="AlphaFoldDB" id="A0A162SI99"/>
<gene>
    <name evidence="2" type="ORF">CLMAG_30620</name>
</gene>
<feature type="domain" description="Cupin type-2" evidence="1">
    <location>
        <begin position="43"/>
        <end position="102"/>
    </location>
</feature>
<keyword evidence="3" id="KW-1185">Reference proteome</keyword>
<dbReference type="InterPro" id="IPR011051">
    <property type="entry name" value="RmlC_Cupin_sf"/>
</dbReference>
<dbReference type="STRING" id="1121326.CLMAG_30620"/>
<dbReference type="SUPFAM" id="SSF51182">
    <property type="entry name" value="RmlC-like cupins"/>
    <property type="match status" value="1"/>
</dbReference>
<evidence type="ECO:0000313" key="3">
    <source>
        <dbReference type="Proteomes" id="UP000076603"/>
    </source>
</evidence>
<accession>A0A162SI99</accession>
<dbReference type="Gene3D" id="2.60.120.10">
    <property type="entry name" value="Jelly Rolls"/>
    <property type="match status" value="1"/>
</dbReference>
<organism evidence="2 3">
    <name type="scientific">Clostridium magnum DSM 2767</name>
    <dbReference type="NCBI Taxonomy" id="1121326"/>
    <lineage>
        <taxon>Bacteria</taxon>
        <taxon>Bacillati</taxon>
        <taxon>Bacillota</taxon>
        <taxon>Clostridia</taxon>
        <taxon>Eubacteriales</taxon>
        <taxon>Clostridiaceae</taxon>
        <taxon>Clostridium</taxon>
    </lineage>
</organism>
<dbReference type="EMBL" id="LWAE01000003">
    <property type="protein sequence ID" value="KZL91303.1"/>
    <property type="molecule type" value="Genomic_DNA"/>
</dbReference>
<dbReference type="InterPro" id="IPR014710">
    <property type="entry name" value="RmlC-like_jellyroll"/>
</dbReference>
<evidence type="ECO:0000259" key="1">
    <source>
        <dbReference type="Pfam" id="PF07883"/>
    </source>
</evidence>
<protein>
    <recommendedName>
        <fullName evidence="1">Cupin type-2 domain-containing protein</fullName>
    </recommendedName>
</protein>
<dbReference type="PATRIC" id="fig|1121326.3.peg.3087"/>
<dbReference type="Proteomes" id="UP000076603">
    <property type="component" value="Unassembled WGS sequence"/>
</dbReference>
<proteinExistence type="predicted"/>